<organism evidence="1 2">
    <name type="scientific">Adineta steineri</name>
    <dbReference type="NCBI Taxonomy" id="433720"/>
    <lineage>
        <taxon>Eukaryota</taxon>
        <taxon>Metazoa</taxon>
        <taxon>Spiralia</taxon>
        <taxon>Gnathifera</taxon>
        <taxon>Rotifera</taxon>
        <taxon>Eurotatoria</taxon>
        <taxon>Bdelloidea</taxon>
        <taxon>Adinetida</taxon>
        <taxon>Adinetidae</taxon>
        <taxon>Adineta</taxon>
    </lineage>
</organism>
<dbReference type="AlphaFoldDB" id="A0A814QZT6"/>
<evidence type="ECO:0000313" key="1">
    <source>
        <dbReference type="EMBL" id="CAF1127106.1"/>
    </source>
</evidence>
<sequence length="384" mass="45439">MVDVLYSLVDVTQRFDQLIFDPFYIHNLDMTSMMMKSFYDCNYSIEDKVLDRICKNILPRIHYQINELIIEQNSIERVLHTINYPQLYSLSLMDFTEEVLLKYLTDNTTLRRLLDEQITCLKLDFKYDTTLSISETSSIMFALILSLCKRLVKLNFYEFYERSRICTFEISSMNCTSSTLTELVINIETFDDCLYLLDGRLNCLSKLIINIQEIANTIGTIDNTVKKLPKLKQFSLMSYRRTACYDNLIIPLLRRMINLEELLLFLSIITEENYIDGIQLYDSILIYMPQLNKFSFSIDTCIAVHNIEFALSSNEDIQRSFIRKEYGSVYSQVEIFPREYKRRCTSCSLPYRFESRCHIYSLPYQFKMLFFLNNSFQGSLFNNV</sequence>
<accession>A0A814QZT6</accession>
<dbReference type="OrthoDB" id="10041885at2759"/>
<name>A0A814QZT6_9BILA</name>
<gene>
    <name evidence="1" type="ORF">VCS650_LOCUS21520</name>
</gene>
<dbReference type="Proteomes" id="UP000663891">
    <property type="component" value="Unassembled WGS sequence"/>
</dbReference>
<protein>
    <submittedName>
        <fullName evidence="1">Uncharacterized protein</fullName>
    </submittedName>
</protein>
<proteinExistence type="predicted"/>
<comment type="caution">
    <text evidence="1">The sequence shown here is derived from an EMBL/GenBank/DDBJ whole genome shotgun (WGS) entry which is preliminary data.</text>
</comment>
<evidence type="ECO:0000313" key="2">
    <source>
        <dbReference type="Proteomes" id="UP000663891"/>
    </source>
</evidence>
<dbReference type="EMBL" id="CAJNON010000232">
    <property type="protein sequence ID" value="CAF1127106.1"/>
    <property type="molecule type" value="Genomic_DNA"/>
</dbReference>
<reference evidence="1" key="1">
    <citation type="submission" date="2021-02" db="EMBL/GenBank/DDBJ databases">
        <authorList>
            <person name="Nowell W R."/>
        </authorList>
    </citation>
    <scope>NUCLEOTIDE SEQUENCE</scope>
</reference>